<dbReference type="PRINTS" id="PR00778">
    <property type="entry name" value="HTHARSR"/>
</dbReference>
<keyword evidence="2" id="KW-0238">DNA-binding</keyword>
<dbReference type="Gene3D" id="1.10.10.10">
    <property type="entry name" value="Winged helix-like DNA-binding domain superfamily/Winged helix DNA-binding domain"/>
    <property type="match status" value="1"/>
</dbReference>
<dbReference type="InterPro" id="IPR011991">
    <property type="entry name" value="ArsR-like_HTH"/>
</dbReference>
<dbReference type="GO" id="GO:0003677">
    <property type="term" value="F:DNA binding"/>
    <property type="evidence" value="ECO:0007669"/>
    <property type="project" value="UniProtKB-KW"/>
</dbReference>
<accession>A0A9X1WGU2</accession>
<reference evidence="5" key="1">
    <citation type="submission" date="2022-04" db="EMBL/GenBank/DDBJ databases">
        <title>Corynebacterium kalidii LD5P10.</title>
        <authorList>
            <person name="Sun J.Q."/>
        </authorList>
    </citation>
    <scope>NUCLEOTIDE SEQUENCE</scope>
    <source>
        <strain evidence="5">LD5P10</strain>
    </source>
</reference>
<evidence type="ECO:0000259" key="4">
    <source>
        <dbReference type="PROSITE" id="PS50987"/>
    </source>
</evidence>
<evidence type="ECO:0000256" key="1">
    <source>
        <dbReference type="ARBA" id="ARBA00023015"/>
    </source>
</evidence>
<dbReference type="SUPFAM" id="SSF46785">
    <property type="entry name" value="Winged helix' DNA-binding domain"/>
    <property type="match status" value="1"/>
</dbReference>
<dbReference type="EMBL" id="JALIEA010000011">
    <property type="protein sequence ID" value="MCJ7858198.1"/>
    <property type="molecule type" value="Genomic_DNA"/>
</dbReference>
<evidence type="ECO:0000313" key="6">
    <source>
        <dbReference type="Proteomes" id="UP001139207"/>
    </source>
</evidence>
<dbReference type="Proteomes" id="UP001139207">
    <property type="component" value="Unassembled WGS sequence"/>
</dbReference>
<dbReference type="InterPro" id="IPR051011">
    <property type="entry name" value="Metal_resp_trans_reg"/>
</dbReference>
<dbReference type="GO" id="GO:0003700">
    <property type="term" value="F:DNA-binding transcription factor activity"/>
    <property type="evidence" value="ECO:0007669"/>
    <property type="project" value="InterPro"/>
</dbReference>
<keyword evidence="3" id="KW-0804">Transcription</keyword>
<sequence>MHEDNKLCGLDPHSDYVELAAEVFSLLADPTRVRVVLSLHRHGELSVGDLADIVGKSASGVSQHLARLRMARVVTTRQDGTRVWYRLADEHVFNLVSEAVKQAEHTVSNGQSPPHHHGSAT</sequence>
<dbReference type="PROSITE" id="PS50987">
    <property type="entry name" value="HTH_ARSR_2"/>
    <property type="match status" value="1"/>
</dbReference>
<dbReference type="InterPro" id="IPR036390">
    <property type="entry name" value="WH_DNA-bd_sf"/>
</dbReference>
<keyword evidence="6" id="KW-1185">Reference proteome</keyword>
<dbReference type="InterPro" id="IPR036388">
    <property type="entry name" value="WH-like_DNA-bd_sf"/>
</dbReference>
<dbReference type="CDD" id="cd00090">
    <property type="entry name" value="HTH_ARSR"/>
    <property type="match status" value="1"/>
</dbReference>
<dbReference type="NCBIfam" id="NF033788">
    <property type="entry name" value="HTH_metalloreg"/>
    <property type="match status" value="1"/>
</dbReference>
<comment type="caution">
    <text evidence="5">The sequence shown here is derived from an EMBL/GenBank/DDBJ whole genome shotgun (WGS) entry which is preliminary data.</text>
</comment>
<dbReference type="Pfam" id="PF01022">
    <property type="entry name" value="HTH_5"/>
    <property type="match status" value="1"/>
</dbReference>
<dbReference type="SMART" id="SM00418">
    <property type="entry name" value="HTH_ARSR"/>
    <property type="match status" value="1"/>
</dbReference>
<dbReference type="RefSeq" id="WP_244803898.1">
    <property type="nucleotide sequence ID" value="NZ_JALIEA010000011.1"/>
</dbReference>
<feature type="domain" description="HTH arsR-type" evidence="4">
    <location>
        <begin position="12"/>
        <end position="107"/>
    </location>
</feature>
<dbReference type="AlphaFoldDB" id="A0A9X1WGU2"/>
<evidence type="ECO:0000313" key="5">
    <source>
        <dbReference type="EMBL" id="MCJ7858198.1"/>
    </source>
</evidence>
<protein>
    <submittedName>
        <fullName evidence="5">Metalloregulator ArsR/SmtB family transcription factor</fullName>
    </submittedName>
</protein>
<dbReference type="InterPro" id="IPR001845">
    <property type="entry name" value="HTH_ArsR_DNA-bd_dom"/>
</dbReference>
<proteinExistence type="predicted"/>
<gene>
    <name evidence="5" type="ORF">MUN33_05625</name>
</gene>
<organism evidence="5 6">
    <name type="scientific">Corynebacterium kalidii</name>
    <dbReference type="NCBI Taxonomy" id="2931982"/>
    <lineage>
        <taxon>Bacteria</taxon>
        <taxon>Bacillati</taxon>
        <taxon>Actinomycetota</taxon>
        <taxon>Actinomycetes</taxon>
        <taxon>Mycobacteriales</taxon>
        <taxon>Corynebacteriaceae</taxon>
        <taxon>Corynebacterium</taxon>
    </lineage>
</organism>
<keyword evidence="1" id="KW-0805">Transcription regulation</keyword>
<dbReference type="PANTHER" id="PTHR43132">
    <property type="entry name" value="ARSENICAL RESISTANCE OPERON REPRESSOR ARSR-RELATED"/>
    <property type="match status" value="1"/>
</dbReference>
<evidence type="ECO:0000256" key="3">
    <source>
        <dbReference type="ARBA" id="ARBA00023163"/>
    </source>
</evidence>
<dbReference type="PANTHER" id="PTHR43132:SF8">
    <property type="entry name" value="HTH-TYPE TRANSCRIPTIONAL REGULATOR KMTR"/>
    <property type="match status" value="1"/>
</dbReference>
<name>A0A9X1WGU2_9CORY</name>
<evidence type="ECO:0000256" key="2">
    <source>
        <dbReference type="ARBA" id="ARBA00023125"/>
    </source>
</evidence>